<dbReference type="Pfam" id="PF01850">
    <property type="entry name" value="PIN"/>
    <property type="match status" value="1"/>
</dbReference>
<feature type="domain" description="PIN" evidence="3">
    <location>
        <begin position="14"/>
        <end position="128"/>
    </location>
</feature>
<dbReference type="InterPro" id="IPR009019">
    <property type="entry name" value="KH_sf_prok-type"/>
</dbReference>
<dbReference type="PROSITE" id="PS50084">
    <property type="entry name" value="KH_TYPE_1"/>
    <property type="match status" value="1"/>
</dbReference>
<dbReference type="SUPFAM" id="SSF54814">
    <property type="entry name" value="Prokaryotic type KH domain (KH-domain type II)"/>
    <property type="match status" value="1"/>
</dbReference>
<dbReference type="Gene3D" id="3.40.50.1010">
    <property type="entry name" value="5'-nuclease"/>
    <property type="match status" value="1"/>
</dbReference>
<evidence type="ECO:0000313" key="4">
    <source>
        <dbReference type="EMBL" id="UJG39823.1"/>
    </source>
</evidence>
<sequence length="627" mass="70839">MMKMNYLSDVDNNVSFVPDTSVIVNGEFLKYLKKKKQTINRIVLSRVVLAEIEHQANQARTTGVAALEELIALKDFASEQMIEIIIDGTRPTPNQIKFASSGELDAQIRELAYEHSAILVTADKVQAHIAEIEGLAVVFLKETTEKPRKRIDDYFTEQTMSVHLRERNLPLAKIGTPGNFHLQPIGDSFLEKEEIEELAKEIVERATRDPESFIESDMQGFSVVQLKNMRIIITRPPFSDAMEITAVRPILKRKIEDYKLDKKLLKRIETKSEGILIVGAPGAGKSTFATALAEFYADKGKIVKTFENPRDLQVDDRITQLSGFKGDISSTADLILLMRPDHTVYDELRKNIDFETYADLRLAGIGLIGVIHGTTAIDGVKRFIKRVDLGVIPSIIDTLIFIEDGEIRKVYTLSIKVKLPSGLKERDLSRPVVEVKDFHSHKLEYELYTFGEQIIVTPVKQTHSITEHIDISRKKIKRILKQYSGVYDFEYKITEPDSITLFVRDSDRAKIIGKSGKTIEKIESALNLNVDVRSYSEMSEWSDVEQKNSFDEEAEYVLNVYQSKNNIFLVFPDLCIGKDVDIMINGEVIVTLTVGKTAEIKLNSNSELGALFKEAYERGAVISALVR</sequence>
<gene>
    <name evidence="4" type="ORF">K9W45_08135</name>
</gene>
<evidence type="ECO:0000256" key="1">
    <source>
        <dbReference type="ARBA" id="ARBA00046345"/>
    </source>
</evidence>
<evidence type="ECO:0000256" key="2">
    <source>
        <dbReference type="PROSITE-ProRule" id="PRU00117"/>
    </source>
</evidence>
<dbReference type="InterPro" id="IPR027417">
    <property type="entry name" value="P-loop_NTPase"/>
</dbReference>
<dbReference type="CDD" id="cd09878">
    <property type="entry name" value="PIN_VapC_VirB11L-ATPase-like"/>
    <property type="match status" value="1"/>
</dbReference>
<protein>
    <submittedName>
        <fullName evidence="4">PINc/VapC family ATPase</fullName>
    </submittedName>
</protein>
<accession>A0A9Y1FKR5</accession>
<dbReference type="InterPro" id="IPR029060">
    <property type="entry name" value="PIN-like_dom_sf"/>
</dbReference>
<dbReference type="EMBL" id="CP084166">
    <property type="protein sequence ID" value="UJG39823.1"/>
    <property type="molecule type" value="Genomic_DNA"/>
</dbReference>
<dbReference type="SMART" id="SM00670">
    <property type="entry name" value="PINc"/>
    <property type="match status" value="1"/>
</dbReference>
<dbReference type="InterPro" id="IPR052041">
    <property type="entry name" value="Nucleic_acid_metab_PIN/TRAM"/>
</dbReference>
<comment type="similarity">
    <text evidence="1">In the N-terminal section; belongs to the PINc/VapC protein family.</text>
</comment>
<dbReference type="PANTHER" id="PTHR11603">
    <property type="entry name" value="AAA FAMILY ATPASE"/>
    <property type="match status" value="1"/>
</dbReference>
<dbReference type="NCBIfam" id="NF010335">
    <property type="entry name" value="PRK13764.1"/>
    <property type="match status" value="1"/>
</dbReference>
<organism evidence="4">
    <name type="scientific">Candidatus Heimdallarchaeum aukensis</name>
    <dbReference type="NCBI Taxonomy" id="2876573"/>
    <lineage>
        <taxon>Archaea</taxon>
        <taxon>Promethearchaeati</taxon>
        <taxon>Candidatus Heimdallarchaeota</taxon>
        <taxon>Candidatus Heimdallarchaeia (ex Rinke et al. 2021) (nom. nud.)</taxon>
        <taxon>Candidatus Heimdallarchaeales</taxon>
        <taxon>Candidatus Heimdallarchaeaceae</taxon>
        <taxon>Candidatus Heimdallarchaeum</taxon>
    </lineage>
</organism>
<dbReference type="Gene3D" id="3.40.50.300">
    <property type="entry name" value="P-loop containing nucleotide triphosphate hydrolases"/>
    <property type="match status" value="1"/>
</dbReference>
<dbReference type="Proteomes" id="UP001201020">
    <property type="component" value="Chromosome"/>
</dbReference>
<name>A0A9Y1FKR5_9ARCH</name>
<dbReference type="PANTHER" id="PTHR11603:SF147">
    <property type="entry name" value="MEMBRANE PROTEIN"/>
    <property type="match status" value="1"/>
</dbReference>
<evidence type="ECO:0000259" key="3">
    <source>
        <dbReference type="SMART" id="SM00670"/>
    </source>
</evidence>
<dbReference type="SUPFAM" id="SSF52540">
    <property type="entry name" value="P-loop containing nucleoside triphosphate hydrolases"/>
    <property type="match status" value="1"/>
</dbReference>
<dbReference type="GO" id="GO:0003723">
    <property type="term" value="F:RNA binding"/>
    <property type="evidence" value="ECO:0007669"/>
    <property type="project" value="UniProtKB-UniRule"/>
</dbReference>
<keyword evidence="2" id="KW-0694">RNA-binding</keyword>
<dbReference type="AlphaFoldDB" id="A0A9Y1FKR5"/>
<dbReference type="InterPro" id="IPR002716">
    <property type="entry name" value="PIN_dom"/>
</dbReference>
<dbReference type="SUPFAM" id="SSF88723">
    <property type="entry name" value="PIN domain-like"/>
    <property type="match status" value="1"/>
</dbReference>
<reference evidence="4" key="1">
    <citation type="journal article" date="2022" name="Nat. Microbiol.">
        <title>Unique mobile elements and scalable gene flow at the prokaryote-eukaryote boundary revealed by circularized Asgard archaea genomes.</title>
        <authorList>
            <person name="Wu F."/>
            <person name="Speth D.R."/>
            <person name="Philosof A."/>
            <person name="Cremiere A."/>
            <person name="Narayanan A."/>
            <person name="Barco R.A."/>
            <person name="Connon S.A."/>
            <person name="Amend J.P."/>
            <person name="Antoshechkin I.A."/>
            <person name="Orphan V.J."/>
        </authorList>
    </citation>
    <scope>NUCLEOTIDE SEQUENCE</scope>
    <source>
        <strain evidence="4">PM71</strain>
    </source>
</reference>
<proteinExistence type="inferred from homology"/>